<name>A0A2G9PVP5_AQUCT</name>
<sequence length="103" mass="11632">MFLIAAISGLEKRLHLAGPLLPSSSPATPTFLFFTTFIFFFYFLTMSHECVASIIILSTYKSAPSIFPSFPTPLNATKLYFGMPDNAHSLKRNFSHFFHLSIY</sequence>
<reference evidence="3" key="1">
    <citation type="journal article" date="2017" name="Nat. Commun.">
        <title>The North American bullfrog draft genome provides insight into hormonal regulation of long noncoding RNA.</title>
        <authorList>
            <person name="Hammond S.A."/>
            <person name="Warren R.L."/>
            <person name="Vandervalk B.P."/>
            <person name="Kucuk E."/>
            <person name="Khan H."/>
            <person name="Gibb E.A."/>
            <person name="Pandoh P."/>
            <person name="Kirk H."/>
            <person name="Zhao Y."/>
            <person name="Jones M."/>
            <person name="Mungall A.J."/>
            <person name="Coope R."/>
            <person name="Pleasance S."/>
            <person name="Moore R.A."/>
            <person name="Holt R.A."/>
            <person name="Round J.M."/>
            <person name="Ohora S."/>
            <person name="Walle B.V."/>
            <person name="Veldhoen N."/>
            <person name="Helbing C.C."/>
            <person name="Birol I."/>
        </authorList>
    </citation>
    <scope>NUCLEOTIDE SEQUENCE [LARGE SCALE GENOMIC DNA]</scope>
</reference>
<evidence type="ECO:0000313" key="2">
    <source>
        <dbReference type="EMBL" id="PIO06893.1"/>
    </source>
</evidence>
<dbReference type="EMBL" id="KV922696">
    <property type="protein sequence ID" value="PIO06893.1"/>
    <property type="molecule type" value="Genomic_DNA"/>
</dbReference>
<dbReference type="Proteomes" id="UP000228934">
    <property type="component" value="Unassembled WGS sequence"/>
</dbReference>
<keyword evidence="1" id="KW-1133">Transmembrane helix</keyword>
<accession>A0A2G9PVP5</accession>
<dbReference type="AlphaFoldDB" id="A0A2G9PVP5"/>
<evidence type="ECO:0000313" key="3">
    <source>
        <dbReference type="Proteomes" id="UP000228934"/>
    </source>
</evidence>
<gene>
    <name evidence="2" type="ORF">AB205_0059980</name>
</gene>
<evidence type="ECO:0000256" key="1">
    <source>
        <dbReference type="SAM" id="Phobius"/>
    </source>
</evidence>
<feature type="transmembrane region" description="Helical" evidence="1">
    <location>
        <begin position="31"/>
        <end position="57"/>
    </location>
</feature>
<organism evidence="2 3">
    <name type="scientific">Aquarana catesbeiana</name>
    <name type="common">American bullfrog</name>
    <name type="synonym">Rana catesbeiana</name>
    <dbReference type="NCBI Taxonomy" id="8400"/>
    <lineage>
        <taxon>Eukaryota</taxon>
        <taxon>Metazoa</taxon>
        <taxon>Chordata</taxon>
        <taxon>Craniata</taxon>
        <taxon>Vertebrata</taxon>
        <taxon>Euteleostomi</taxon>
        <taxon>Amphibia</taxon>
        <taxon>Batrachia</taxon>
        <taxon>Anura</taxon>
        <taxon>Neobatrachia</taxon>
        <taxon>Ranoidea</taxon>
        <taxon>Ranidae</taxon>
        <taxon>Aquarana</taxon>
    </lineage>
</organism>
<protein>
    <submittedName>
        <fullName evidence="2">Uncharacterized protein</fullName>
    </submittedName>
</protein>
<proteinExistence type="predicted"/>
<keyword evidence="1" id="KW-0472">Membrane</keyword>
<dbReference type="OrthoDB" id="10250120at2759"/>
<keyword evidence="3" id="KW-1185">Reference proteome</keyword>
<keyword evidence="1" id="KW-0812">Transmembrane</keyword>